<reference evidence="1 2" key="1">
    <citation type="submission" date="2017-03" db="EMBL/GenBank/DDBJ databases">
        <title>Genomes of endolithic fungi from Antarctica.</title>
        <authorList>
            <person name="Coleine C."/>
            <person name="Masonjones S."/>
            <person name="Stajich J.E."/>
        </authorList>
    </citation>
    <scope>NUCLEOTIDE SEQUENCE [LARGE SCALE GENOMIC DNA]</scope>
    <source>
        <strain evidence="1 2">CCFEE 6314</strain>
    </source>
</reference>
<gene>
    <name evidence="1" type="ORF">B0A52_08362</name>
</gene>
<evidence type="ECO:0008006" key="3">
    <source>
        <dbReference type="Google" id="ProtNLM"/>
    </source>
</evidence>
<protein>
    <recommendedName>
        <fullName evidence="3">DUF1365 domain-containing protein</fullName>
    </recommendedName>
</protein>
<proteinExistence type="predicted"/>
<name>A0A438MTY1_EXOME</name>
<dbReference type="EMBL" id="NAJM01000052">
    <property type="protein sequence ID" value="RVX67119.1"/>
    <property type="molecule type" value="Genomic_DNA"/>
</dbReference>
<accession>A0A438MTY1</accession>
<comment type="caution">
    <text evidence="1">The sequence shown here is derived from an EMBL/GenBank/DDBJ whole genome shotgun (WGS) entry which is preliminary data.</text>
</comment>
<dbReference type="Pfam" id="PF07103">
    <property type="entry name" value="DUF1365"/>
    <property type="match status" value="1"/>
</dbReference>
<evidence type="ECO:0000313" key="1">
    <source>
        <dbReference type="EMBL" id="RVX67119.1"/>
    </source>
</evidence>
<dbReference type="OrthoDB" id="3340520at2759"/>
<dbReference type="AlphaFoldDB" id="A0A438MTY1"/>
<dbReference type="InterPro" id="IPR010775">
    <property type="entry name" value="DUF1365"/>
</dbReference>
<evidence type="ECO:0000313" key="2">
    <source>
        <dbReference type="Proteomes" id="UP000288859"/>
    </source>
</evidence>
<dbReference type="Proteomes" id="UP000288859">
    <property type="component" value="Unassembled WGS sequence"/>
</dbReference>
<organism evidence="1 2">
    <name type="scientific">Exophiala mesophila</name>
    <name type="common">Black yeast-like fungus</name>
    <dbReference type="NCBI Taxonomy" id="212818"/>
    <lineage>
        <taxon>Eukaryota</taxon>
        <taxon>Fungi</taxon>
        <taxon>Dikarya</taxon>
        <taxon>Ascomycota</taxon>
        <taxon>Pezizomycotina</taxon>
        <taxon>Eurotiomycetes</taxon>
        <taxon>Chaetothyriomycetidae</taxon>
        <taxon>Chaetothyriales</taxon>
        <taxon>Herpotrichiellaceae</taxon>
        <taxon>Exophiala</taxon>
    </lineage>
</organism>
<dbReference type="PANTHER" id="PTHR33973">
    <property type="entry name" value="OS07G0153300 PROTEIN"/>
    <property type="match status" value="1"/>
</dbReference>
<sequence>MSNSRKRGWFTVHAEDYLERGIHKDGFAGKLEDYLKAQGLSLNELPFAYLVTAPRFLGFSFNPVSFWYLYDKTKTLKSMILEVNNTFDERRMYFLPADPNPSKPRFTNAWAKDFHVSPFNDRDGSYSLSAIDPAGHSPRDQTTSIDNTITLSSADGKPKIVARIYSTRPGHDPVNMSRFQFASFILRWWWVGFMTNPRILREARILWAKKLQVFYRPEVYQTSIGRTETEEETTLEPFCRQFLQYCADGSSTFIRYIPAAGPQRGKLILLNPSNSSKGHPNGNKATVDVKILTPEFYSELLRDHNVLRSFDRCCFEAGAGQAMVSISHPELFRKILATTRITARPQGSSGILQSLIDWLRRHRSIPSSLDSNLSTPEQSPASTSFDHFVRSSSGPLEVSIYERICCRVLLADRVALGFPSILRFYVRIAWLGALMKLAVDINRSVIQDVSIPGAWEILPLSLDIFLVVLAKWCL</sequence>
<dbReference type="PANTHER" id="PTHR33973:SF4">
    <property type="entry name" value="OS07G0153300 PROTEIN"/>
    <property type="match status" value="1"/>
</dbReference>
<dbReference type="VEuPathDB" id="FungiDB:PV10_00727"/>